<protein>
    <submittedName>
        <fullName evidence="2">DUF4942 domain-containing protein</fullName>
    </submittedName>
</protein>
<dbReference type="Proteomes" id="UP001214521">
    <property type="component" value="Unassembled WGS sequence"/>
</dbReference>
<accession>A0AAI9C516</accession>
<feature type="domain" description="DUF4942" evidence="1">
    <location>
        <begin position="71"/>
        <end position="238"/>
    </location>
</feature>
<proteinExistence type="predicted"/>
<dbReference type="Pfam" id="PF13708">
    <property type="entry name" value="DUF4942"/>
    <property type="match status" value="1"/>
</dbReference>
<reference evidence="2" key="1">
    <citation type="submission" date="2022-07" db="EMBL/GenBank/DDBJ databases">
        <authorList>
            <consortium name="Clinical and Environmental Microbiology Branch: Whole genome sequencing antimicrobial resistance pathogens in the healthcare setting"/>
        </authorList>
    </citation>
    <scope>NUCLEOTIDE SEQUENCE</scope>
    <source>
        <strain evidence="2">Stenotrophomonas_maltophilia_2021CK-00905</strain>
    </source>
</reference>
<dbReference type="RefSeq" id="WP_158490967.1">
    <property type="nucleotide sequence ID" value="NZ_CP135602.1"/>
</dbReference>
<organism evidence="2 3">
    <name type="scientific">Stenotrophomonas maltophilia</name>
    <name type="common">Pseudomonas maltophilia</name>
    <name type="synonym">Xanthomonas maltophilia</name>
    <dbReference type="NCBI Taxonomy" id="40324"/>
    <lineage>
        <taxon>Bacteria</taxon>
        <taxon>Pseudomonadati</taxon>
        <taxon>Pseudomonadota</taxon>
        <taxon>Gammaproteobacteria</taxon>
        <taxon>Lysobacterales</taxon>
        <taxon>Lysobacteraceae</taxon>
        <taxon>Stenotrophomonas</taxon>
        <taxon>Stenotrophomonas maltophilia group</taxon>
    </lineage>
</organism>
<dbReference type="EMBL" id="ABLOMU010000001">
    <property type="protein sequence ID" value="EKT4439493.1"/>
    <property type="molecule type" value="Genomic_DNA"/>
</dbReference>
<dbReference type="InterPro" id="IPR031339">
    <property type="entry name" value="DUF4942"/>
</dbReference>
<evidence type="ECO:0000313" key="3">
    <source>
        <dbReference type="Proteomes" id="UP001214521"/>
    </source>
</evidence>
<sequence>MNEMIKSISIQKELARHQLANEKFEALMATIEAALHEADNMHVGGAMRSALAQLNFRNFDCMKDARNTHAKALTENSWSTIMRETGLKDFMCHKKRVEWGRAFYENTVPEFNYDNVVATFAQLYDTRTDMFEDGIVGVFEGLSWDYKSHLPVRFGKKIILQYMESWTYFISRDVVQDMIRAFHMFDGKPHPDFRSAASSPEVFSEYMDVTFYKNRNAHIVFKRLDLVDKLNEVIARRYEGALPPPR</sequence>
<dbReference type="AlphaFoldDB" id="A0AAI9C516"/>
<comment type="caution">
    <text evidence="2">The sequence shown here is derived from an EMBL/GenBank/DDBJ whole genome shotgun (WGS) entry which is preliminary data.</text>
</comment>
<evidence type="ECO:0000313" key="2">
    <source>
        <dbReference type="EMBL" id="EKT4439493.1"/>
    </source>
</evidence>
<evidence type="ECO:0000259" key="1">
    <source>
        <dbReference type="Pfam" id="PF13708"/>
    </source>
</evidence>
<name>A0AAI9C516_STEMA</name>
<gene>
    <name evidence="2" type="ORF">QEK83_000086</name>
</gene>